<comment type="cofactor">
    <cofactor evidence="1 12">
        <name>Fe cation</name>
        <dbReference type="ChEBI" id="CHEBI:24875"/>
    </cofactor>
</comment>
<dbReference type="FunFam" id="2.60.120.10:FF:000034">
    <property type="entry name" value="Homogentisate 1,2-dioxygenase"/>
    <property type="match status" value="1"/>
</dbReference>
<dbReference type="AlphaFoldDB" id="A0AAV9IHH0"/>
<feature type="binding site" evidence="12">
    <location>
        <position position="340"/>
    </location>
    <ligand>
        <name>Fe cation</name>
        <dbReference type="ChEBI" id="CHEBI:24875"/>
    </ligand>
</feature>
<keyword evidence="8" id="KW-0560">Oxidoreductase</keyword>
<keyword evidence="5 12" id="KW-0479">Metal-binding</keyword>
<dbReference type="Gene3D" id="2.60.120.10">
    <property type="entry name" value="Jelly Rolls"/>
    <property type="match status" value="1"/>
</dbReference>
<dbReference type="EMBL" id="JANCYU010000045">
    <property type="protein sequence ID" value="KAK4526905.1"/>
    <property type="molecule type" value="Genomic_DNA"/>
</dbReference>
<protein>
    <recommendedName>
        <fullName evidence="4">homogentisate 1,2-dioxygenase</fullName>
        <ecNumber evidence="4">1.13.11.5</ecNumber>
    </recommendedName>
</protein>
<dbReference type="GO" id="GO:0005737">
    <property type="term" value="C:cytoplasm"/>
    <property type="evidence" value="ECO:0007669"/>
    <property type="project" value="TreeGrafter"/>
</dbReference>
<accession>A0AAV9IHH0</accession>
<dbReference type="InterPro" id="IPR005708">
    <property type="entry name" value="Homogentis_dOase"/>
</dbReference>
<feature type="domain" description="Homogentisate 1,2-dioxygenase N-terminal" evidence="14">
    <location>
        <begin position="11"/>
        <end position="278"/>
    </location>
</feature>
<name>A0AAV9IHH0_9RHOD</name>
<evidence type="ECO:0000256" key="12">
    <source>
        <dbReference type="PIRSR" id="PIRSR605708-2"/>
    </source>
</evidence>
<evidence type="ECO:0000256" key="8">
    <source>
        <dbReference type="ARBA" id="ARBA00023002"/>
    </source>
</evidence>
<dbReference type="Pfam" id="PF20510">
    <property type="entry name" value="HgmA_N"/>
    <property type="match status" value="1"/>
</dbReference>
<evidence type="ECO:0000313" key="16">
    <source>
        <dbReference type="Proteomes" id="UP001300502"/>
    </source>
</evidence>
<dbReference type="Proteomes" id="UP001300502">
    <property type="component" value="Unassembled WGS sequence"/>
</dbReference>
<evidence type="ECO:0000256" key="10">
    <source>
        <dbReference type="ARBA" id="ARBA00023232"/>
    </source>
</evidence>
<evidence type="ECO:0000256" key="2">
    <source>
        <dbReference type="ARBA" id="ARBA00004704"/>
    </source>
</evidence>
<dbReference type="Pfam" id="PF04209">
    <property type="entry name" value="HgmA_C"/>
    <property type="match status" value="1"/>
</dbReference>
<keyword evidence="9 12" id="KW-0408">Iron</keyword>
<evidence type="ECO:0000259" key="13">
    <source>
        <dbReference type="Pfam" id="PF04209"/>
    </source>
</evidence>
<evidence type="ECO:0000256" key="1">
    <source>
        <dbReference type="ARBA" id="ARBA00001962"/>
    </source>
</evidence>
<dbReference type="InterPro" id="IPR014710">
    <property type="entry name" value="RmlC-like_jellyroll"/>
</dbReference>
<dbReference type="GO" id="GO:0046872">
    <property type="term" value="F:metal ion binding"/>
    <property type="evidence" value="ECO:0007669"/>
    <property type="project" value="UniProtKB-KW"/>
</dbReference>
<dbReference type="GO" id="GO:0006559">
    <property type="term" value="P:L-phenylalanine catabolic process"/>
    <property type="evidence" value="ECO:0007669"/>
    <property type="project" value="UniProtKB-KW"/>
</dbReference>
<comment type="caution">
    <text evidence="15">The sequence shown here is derived from an EMBL/GenBank/DDBJ whole genome shotgun (WGS) entry which is preliminary data.</text>
</comment>
<evidence type="ECO:0000256" key="9">
    <source>
        <dbReference type="ARBA" id="ARBA00023004"/>
    </source>
</evidence>
<evidence type="ECO:0000256" key="7">
    <source>
        <dbReference type="ARBA" id="ARBA00022964"/>
    </source>
</evidence>
<evidence type="ECO:0000256" key="4">
    <source>
        <dbReference type="ARBA" id="ARBA00013127"/>
    </source>
</evidence>
<dbReference type="PANTHER" id="PTHR11056">
    <property type="entry name" value="HOMOGENTISATE 1,2-DIOXYGENASE"/>
    <property type="match status" value="1"/>
</dbReference>
<dbReference type="CDD" id="cd07000">
    <property type="entry name" value="cupin_HGO_N"/>
    <property type="match status" value="1"/>
</dbReference>
<feature type="active site" description="Proton acceptor" evidence="11">
    <location>
        <position position="291"/>
    </location>
</feature>
<feature type="binding site" evidence="12">
    <location>
        <position position="370"/>
    </location>
    <ligand>
        <name>homogentisate</name>
        <dbReference type="ChEBI" id="CHEBI:16169"/>
    </ligand>
</feature>
<reference evidence="15 16" key="1">
    <citation type="submission" date="2022-07" db="EMBL/GenBank/DDBJ databases">
        <title>Genome-wide signatures of adaptation to extreme environments.</title>
        <authorList>
            <person name="Cho C.H."/>
            <person name="Yoon H.S."/>
        </authorList>
    </citation>
    <scope>NUCLEOTIDE SEQUENCE [LARGE SCALE GENOMIC DNA]</scope>
    <source>
        <strain evidence="15 16">108.79 E11</strain>
    </source>
</reference>
<dbReference type="InterPro" id="IPR046451">
    <property type="entry name" value="HgmA_C"/>
</dbReference>
<comment type="similarity">
    <text evidence="3">Belongs to the homogentisate dioxygenase family.</text>
</comment>
<dbReference type="GO" id="GO:0006572">
    <property type="term" value="P:L-tyrosine catabolic process"/>
    <property type="evidence" value="ECO:0007669"/>
    <property type="project" value="UniProtKB-KW"/>
</dbReference>
<keyword evidence="16" id="KW-1185">Reference proteome</keyword>
<evidence type="ECO:0000256" key="11">
    <source>
        <dbReference type="PIRSR" id="PIRSR605708-1"/>
    </source>
</evidence>
<proteinExistence type="inferred from homology"/>
<dbReference type="PANTHER" id="PTHR11056:SF0">
    <property type="entry name" value="HOMOGENTISATE 1,2-DIOXYGENASE"/>
    <property type="match status" value="1"/>
</dbReference>
<keyword evidence="7" id="KW-0223">Dioxygenase</keyword>
<evidence type="ECO:0000259" key="14">
    <source>
        <dbReference type="Pfam" id="PF20510"/>
    </source>
</evidence>
<evidence type="ECO:0000256" key="3">
    <source>
        <dbReference type="ARBA" id="ARBA00007757"/>
    </source>
</evidence>
<organism evidence="15 16">
    <name type="scientific">Galdieria yellowstonensis</name>
    <dbReference type="NCBI Taxonomy" id="3028027"/>
    <lineage>
        <taxon>Eukaryota</taxon>
        <taxon>Rhodophyta</taxon>
        <taxon>Bangiophyceae</taxon>
        <taxon>Galdieriales</taxon>
        <taxon>Galdieriaceae</taxon>
        <taxon>Galdieria</taxon>
    </lineage>
</organism>
<evidence type="ECO:0000256" key="5">
    <source>
        <dbReference type="ARBA" id="ARBA00022723"/>
    </source>
</evidence>
<dbReference type="InterPro" id="IPR046452">
    <property type="entry name" value="HgmA_N"/>
</dbReference>
<gene>
    <name evidence="15" type="ORF">GAYE_SCF29G4823</name>
</gene>
<dbReference type="InterPro" id="IPR011051">
    <property type="entry name" value="RmlC_Cupin_sf"/>
</dbReference>
<feature type="binding site" evidence="12">
    <location>
        <position position="349"/>
    </location>
    <ligand>
        <name>homogentisate</name>
        <dbReference type="ChEBI" id="CHEBI:16169"/>
    </ligand>
</feature>
<feature type="binding site" evidence="12">
    <location>
        <position position="370"/>
    </location>
    <ligand>
        <name>Fe cation</name>
        <dbReference type="ChEBI" id="CHEBI:24875"/>
    </ligand>
</feature>
<sequence>MDKPKTTIPLLSGYASYFETEAIVGAIPKGQNNPQKCPFGLYAEQLSGSSFTMPREKNLRTWLYRIMPSVKHGKVVAAPEEAPFLTEGTHLTPERLRWKPLDYSSLDKPTDFIQGLVTIGTQGDPTSRDGVAIHLYIANCSMENKCFFNSDGDWLIVPQEGGLRLETELGLLPLQPGHIAVVPRGIKFRVKLLDEKARGYICEVYSGHFELPDLGPIGSNGLAAPRDFLYPVAHYEEKEVAFTVIQKYGGKLFRFSLDHSPFDVVGWHGNYAPFIYDLSLFCPVNSVLYDHMDPSIFTVLTCKSNTPGLAVVDFVIFPPRWMTQEHTFRPPYFHRNCMTEYMGLIRGQYDAKAEGFVPGGASLHSMMAAHGPDAVTFEKASNVELAPSRIGDESLAFMFETSRMIKLTDWALDPNHLDVHYTECWQPLKKLAALDLNKVD</sequence>
<evidence type="ECO:0000313" key="15">
    <source>
        <dbReference type="EMBL" id="KAK4526905.1"/>
    </source>
</evidence>
<dbReference type="GO" id="GO:0004411">
    <property type="term" value="F:homogentisate 1,2-dioxygenase activity"/>
    <property type="evidence" value="ECO:0007669"/>
    <property type="project" value="UniProtKB-EC"/>
</dbReference>
<feature type="domain" description="Homogentisate 1,2-dioxygenase C-terminal" evidence="13">
    <location>
        <begin position="280"/>
        <end position="430"/>
    </location>
</feature>
<feature type="binding site" evidence="12">
    <location>
        <position position="334"/>
    </location>
    <ligand>
        <name>Fe cation</name>
        <dbReference type="ChEBI" id="CHEBI:24875"/>
    </ligand>
</feature>
<keyword evidence="6" id="KW-0828">Tyrosine catabolism</keyword>
<dbReference type="NCBIfam" id="TIGR01015">
    <property type="entry name" value="hmgA"/>
    <property type="match status" value="1"/>
</dbReference>
<evidence type="ECO:0000256" key="6">
    <source>
        <dbReference type="ARBA" id="ARBA00022878"/>
    </source>
</evidence>
<dbReference type="EC" id="1.13.11.5" evidence="4"/>
<comment type="pathway">
    <text evidence="2">Amino-acid degradation; L-phenylalanine degradation; acetoacetate and fumarate from L-phenylalanine: step 4/6.</text>
</comment>
<keyword evidence="10" id="KW-0585">Phenylalanine catabolism</keyword>
<dbReference type="SUPFAM" id="SSF51182">
    <property type="entry name" value="RmlC-like cupins"/>
    <property type="match status" value="1"/>
</dbReference>